<evidence type="ECO:0000313" key="5">
    <source>
        <dbReference type="EMBL" id="BDZ76153.1"/>
    </source>
</evidence>
<dbReference type="InterPro" id="IPR040528">
    <property type="entry name" value="Lectin-like"/>
</dbReference>
<name>A0ABM8I3J1_9FIRM</name>
<dbReference type="SUPFAM" id="SSF54001">
    <property type="entry name" value="Cysteine proteinases"/>
    <property type="match status" value="1"/>
</dbReference>
<comment type="similarity">
    <text evidence="1">Belongs to the peptidase C1 family.</text>
</comment>
<evidence type="ECO:0000256" key="1">
    <source>
        <dbReference type="ARBA" id="ARBA00008455"/>
    </source>
</evidence>
<dbReference type="Pfam" id="PF18560">
    <property type="entry name" value="Lectin_like"/>
    <property type="match status" value="1"/>
</dbReference>
<accession>A0ABM8I3J1</accession>
<proteinExistence type="inferred from homology"/>
<dbReference type="Proteomes" id="UP001305815">
    <property type="component" value="Chromosome"/>
</dbReference>
<feature type="domain" description="Peptidase C1A papain C-terminal" evidence="4">
    <location>
        <begin position="16"/>
        <end position="292"/>
    </location>
</feature>
<dbReference type="SMART" id="SM00645">
    <property type="entry name" value="Pept_C1"/>
    <property type="match status" value="1"/>
</dbReference>
<protein>
    <recommendedName>
        <fullName evidence="4">Peptidase C1A papain C-terminal domain-containing protein</fullName>
    </recommendedName>
</protein>
<keyword evidence="3" id="KW-0472">Membrane</keyword>
<organism evidence="5 6">
    <name type="scientific">Claveliimonas bilis</name>
    <dbReference type="NCBI Taxonomy" id="3028070"/>
    <lineage>
        <taxon>Bacteria</taxon>
        <taxon>Bacillati</taxon>
        <taxon>Bacillota</taxon>
        <taxon>Clostridia</taxon>
        <taxon>Lachnospirales</taxon>
        <taxon>Lachnospiraceae</taxon>
        <taxon>Claveliimonas</taxon>
    </lineage>
</organism>
<evidence type="ECO:0000259" key="4">
    <source>
        <dbReference type="SMART" id="SM00645"/>
    </source>
</evidence>
<evidence type="ECO:0000256" key="3">
    <source>
        <dbReference type="SAM" id="Phobius"/>
    </source>
</evidence>
<dbReference type="CDD" id="cd02619">
    <property type="entry name" value="Peptidase_C1"/>
    <property type="match status" value="1"/>
</dbReference>
<feature type="region of interest" description="Disordered" evidence="2">
    <location>
        <begin position="582"/>
        <end position="629"/>
    </location>
</feature>
<dbReference type="InterPro" id="IPR038765">
    <property type="entry name" value="Papain-like_cys_pep_sf"/>
</dbReference>
<feature type="compositionally biased region" description="Polar residues" evidence="2">
    <location>
        <begin position="600"/>
        <end position="619"/>
    </location>
</feature>
<keyword evidence="3" id="KW-0812">Transmembrane</keyword>
<dbReference type="Gene3D" id="3.90.70.10">
    <property type="entry name" value="Cysteine proteinases"/>
    <property type="match status" value="1"/>
</dbReference>
<keyword evidence="6" id="KW-1185">Reference proteome</keyword>
<evidence type="ECO:0000256" key="2">
    <source>
        <dbReference type="SAM" id="MobiDB-lite"/>
    </source>
</evidence>
<gene>
    <name evidence="5" type="ORF">Lac1_03360</name>
</gene>
<feature type="transmembrane region" description="Helical" evidence="3">
    <location>
        <begin position="631"/>
        <end position="652"/>
    </location>
</feature>
<dbReference type="InterPro" id="IPR000668">
    <property type="entry name" value="Peptidase_C1A_C"/>
</dbReference>
<dbReference type="PANTHER" id="PTHR12411">
    <property type="entry name" value="CYSTEINE PROTEASE FAMILY C1-RELATED"/>
    <property type="match status" value="1"/>
</dbReference>
<evidence type="ECO:0000313" key="6">
    <source>
        <dbReference type="Proteomes" id="UP001305815"/>
    </source>
</evidence>
<keyword evidence="3" id="KW-1133">Transmembrane helix</keyword>
<reference evidence="6" key="1">
    <citation type="journal article" date="2023" name="Int. J. Syst. Evol. Microbiol.">
        <title>Claveliimonas bilis gen. nov., sp. nov., deoxycholic acid-producing bacteria isolated from human faeces, and reclassification of Sellimonas monacensis Zenner et al. 2021 as Claveliimonas monacensis comb. nov.</title>
        <authorList>
            <person name="Hisatomi A."/>
            <person name="Kastawa N.W.E.P.G."/>
            <person name="Song I."/>
            <person name="Ohkuma M."/>
            <person name="Fukiya S."/>
            <person name="Sakamoto M."/>
        </authorList>
    </citation>
    <scope>NUCLEOTIDE SEQUENCE [LARGE SCALE GENOMIC DNA]</scope>
    <source>
        <strain evidence="6">12BBH14</strain>
    </source>
</reference>
<dbReference type="InterPro" id="IPR013128">
    <property type="entry name" value="Peptidase_C1A"/>
</dbReference>
<dbReference type="Pfam" id="PF00112">
    <property type="entry name" value="Peptidase_C1"/>
    <property type="match status" value="1"/>
</dbReference>
<dbReference type="EMBL" id="AP027742">
    <property type="protein sequence ID" value="BDZ76153.1"/>
    <property type="molecule type" value="Genomic_DNA"/>
</dbReference>
<sequence length="657" mass="72037">MFQYPELPAVSTNALFPEKFDLREEGDVTPVRDQGIWNTCWTFGILSAAEGNLLREYDIETDLSEHHLAWFTWQPETSGSQAGEGISVTGHPLMYGGHMYYSTATLSAWKGAALEEDIPYTDSDGEAYNPDGDWSVDESRRYDSSYQLRNINFLPNPTVITDTGEYLYRPQATEIIKSALMETGVLDAGYYMDGSRPEYATEDYFNYDTGAQYADQHKEANHEVSIVGWDDTYPAENFKIRPEGDGAWIVKNSWGTGWGSGVGGNWGGEGYFYMSYYDRSLCDVNQVSVVPEEQGNDHNYQYDYLGTASWWNFYNDDGSLRREANIFEVQGNEQISAVSAATNEANMTVTVDIYKLGPEADSPEDGQKAASQEVFFPYTGYHVIELEEPVMLRAGEKFAVVLTKTGTDGLTWTSVEAGYEYSVAGMTYTSKINEGESYIFLNGKWEDMITAKESMEKEMEESFGRQVEVGNVLIKAFTDEIPAAELTSLKIEGFDANGQPAGEGLEVGPSETQITIPADMEYVSFEAAVQPDGGTAEIKVGDRVIQPGEKISRMELKGAEITVTTAVPGGIGNTYTFTVDVSDTAPSGGNGEDGKDDGQASGSPNGENTPVQNTNTVQHVKTAPKTGDSQGMMTAVYAAALLSSAFAAAAAIRRKRR</sequence>